<reference evidence="4" key="2">
    <citation type="submission" date="2019-09" db="UniProtKB">
        <authorList>
            <consortium name="WormBaseParasite"/>
        </authorList>
    </citation>
    <scope>IDENTIFICATION</scope>
</reference>
<protein>
    <submittedName>
        <fullName evidence="2 4">Uncharacterized protein</fullName>
    </submittedName>
</protein>
<accession>A0A3P7YGK9</accession>
<dbReference type="EMBL" id="UZAH01026953">
    <property type="protein sequence ID" value="VDO87140.1"/>
    <property type="molecule type" value="Genomic_DNA"/>
</dbReference>
<gene>
    <name evidence="2" type="ORF">HPBE_LOCUS11012</name>
</gene>
<evidence type="ECO:0000313" key="4">
    <source>
        <dbReference type="WBParaSite" id="HPBE_0001101101-mRNA-1"/>
    </source>
</evidence>
<dbReference type="Proteomes" id="UP000050761">
    <property type="component" value="Unassembled WGS sequence"/>
</dbReference>
<keyword evidence="3" id="KW-1185">Reference proteome</keyword>
<reference evidence="2 3" key="1">
    <citation type="submission" date="2018-11" db="EMBL/GenBank/DDBJ databases">
        <authorList>
            <consortium name="Pathogen Informatics"/>
        </authorList>
    </citation>
    <scope>NUCLEOTIDE SEQUENCE [LARGE SCALE GENOMIC DNA]</scope>
</reference>
<name>A0A183FSQ5_HELPZ</name>
<organism evidence="3 4">
    <name type="scientific">Heligmosomoides polygyrus</name>
    <name type="common">Parasitic roundworm</name>
    <dbReference type="NCBI Taxonomy" id="6339"/>
    <lineage>
        <taxon>Eukaryota</taxon>
        <taxon>Metazoa</taxon>
        <taxon>Ecdysozoa</taxon>
        <taxon>Nematoda</taxon>
        <taxon>Chromadorea</taxon>
        <taxon>Rhabditida</taxon>
        <taxon>Rhabditina</taxon>
        <taxon>Rhabditomorpha</taxon>
        <taxon>Strongyloidea</taxon>
        <taxon>Heligmosomidae</taxon>
        <taxon>Heligmosomoides</taxon>
    </lineage>
</organism>
<sequence>MEDRSMEGIAQQCLLKHTRTSNSDDNSPSVNKHVEVRLITGSSSADKEEAGGRGTPCRAADPLVAERTLIRPRKSFPTDWSDAELEWAAPTGETEGPRQCEDVPPTATDRGRLLIATQ</sequence>
<accession>A0A183FSQ5</accession>
<evidence type="ECO:0000313" key="3">
    <source>
        <dbReference type="Proteomes" id="UP000050761"/>
    </source>
</evidence>
<dbReference type="WBParaSite" id="HPBE_0001101101-mRNA-1">
    <property type="protein sequence ID" value="HPBE_0001101101-mRNA-1"/>
    <property type="gene ID" value="HPBE_0001101101"/>
</dbReference>
<evidence type="ECO:0000313" key="2">
    <source>
        <dbReference type="EMBL" id="VDO87140.1"/>
    </source>
</evidence>
<proteinExistence type="predicted"/>
<evidence type="ECO:0000256" key="1">
    <source>
        <dbReference type="SAM" id="MobiDB-lite"/>
    </source>
</evidence>
<feature type="region of interest" description="Disordered" evidence="1">
    <location>
        <begin position="89"/>
        <end position="118"/>
    </location>
</feature>
<dbReference type="AlphaFoldDB" id="A0A183FSQ5"/>